<dbReference type="GO" id="GO:0004175">
    <property type="term" value="F:endopeptidase activity"/>
    <property type="evidence" value="ECO:0007669"/>
    <property type="project" value="UniProtKB-ARBA"/>
</dbReference>
<protein>
    <recommendedName>
        <fullName evidence="2">CAAX prenyl protease 2/Lysostaphin resistance protein A-like domain-containing protein</fullName>
    </recommendedName>
</protein>
<feature type="transmembrane region" description="Helical" evidence="1">
    <location>
        <begin position="192"/>
        <end position="212"/>
    </location>
</feature>
<keyword evidence="1" id="KW-0812">Transmembrane</keyword>
<keyword evidence="1" id="KW-1133">Transmembrane helix</keyword>
<evidence type="ECO:0000256" key="1">
    <source>
        <dbReference type="SAM" id="Phobius"/>
    </source>
</evidence>
<dbReference type="RefSeq" id="WP_043164070.1">
    <property type="nucleotide sequence ID" value="NZ_JDUV01000002.1"/>
</dbReference>
<evidence type="ECO:0000313" key="3">
    <source>
        <dbReference type="EMBL" id="KFI51902.1"/>
    </source>
</evidence>
<dbReference type="OrthoDB" id="4551771at2"/>
<dbReference type="eggNOG" id="ENOG502ZNZE">
    <property type="taxonomic scope" value="Bacteria"/>
</dbReference>
<proteinExistence type="predicted"/>
<dbReference type="GO" id="GO:0080120">
    <property type="term" value="P:CAAX-box protein maturation"/>
    <property type="evidence" value="ECO:0007669"/>
    <property type="project" value="UniProtKB-ARBA"/>
</dbReference>
<name>A0A086ZZF2_9BIFI</name>
<keyword evidence="1" id="KW-0472">Membrane</keyword>
<gene>
    <name evidence="3" type="ORF">BCAL_1828</name>
</gene>
<dbReference type="InterPro" id="IPR003675">
    <property type="entry name" value="Rce1/LyrA-like_dom"/>
</dbReference>
<feature type="transmembrane region" description="Helical" evidence="1">
    <location>
        <begin position="281"/>
        <end position="302"/>
    </location>
</feature>
<dbReference type="AlphaFoldDB" id="A0A086ZZF2"/>
<dbReference type="Pfam" id="PF02517">
    <property type="entry name" value="Rce1-like"/>
    <property type="match status" value="1"/>
</dbReference>
<feature type="transmembrane region" description="Helical" evidence="1">
    <location>
        <begin position="91"/>
        <end position="115"/>
    </location>
</feature>
<feature type="transmembrane region" description="Helical" evidence="1">
    <location>
        <begin position="136"/>
        <end position="161"/>
    </location>
</feature>
<feature type="transmembrane region" description="Helical" evidence="1">
    <location>
        <begin position="224"/>
        <end position="245"/>
    </location>
</feature>
<evidence type="ECO:0000259" key="2">
    <source>
        <dbReference type="Pfam" id="PF02517"/>
    </source>
</evidence>
<reference evidence="3 4" key="1">
    <citation type="submission" date="2014-03" db="EMBL/GenBank/DDBJ databases">
        <title>Genomics of Bifidobacteria.</title>
        <authorList>
            <person name="Ventura M."/>
            <person name="Milani C."/>
            <person name="Lugli G.A."/>
        </authorList>
    </citation>
    <scope>NUCLEOTIDE SEQUENCE [LARGE SCALE GENOMIC DNA]</scope>
    <source>
        <strain evidence="3 4">DSM 23973</strain>
    </source>
</reference>
<dbReference type="EMBL" id="JGYS01000019">
    <property type="protein sequence ID" value="KFI51902.1"/>
    <property type="molecule type" value="Genomic_DNA"/>
</dbReference>
<dbReference type="Proteomes" id="UP000029072">
    <property type="component" value="Unassembled WGS sequence"/>
</dbReference>
<feature type="transmembrane region" description="Helical" evidence="1">
    <location>
        <begin position="37"/>
        <end position="56"/>
    </location>
</feature>
<sequence>MADHMALWRTVPSQLTQGFAQSNALDERVRPVERHRAITAVIVCLCIAPLYAYGWGDGIRVAIRDLTGGAGPARPGMVTVYGQSRHLIDNLLLTGVAAMVFLLLRWRACGFVFVPDGRSLTGTGSALRWRRWWRTGFAYCWCMLAGFASIDLVSAVIRTPFYDYPFAARYESGLAAMLYCVNMFLAGPTEELVLLGIVVIGLRYAGAPWWLVTCVAVGLRVPFHLYYGWAAFAIAVWPVLAVLLYRRMGMITPLIVAHGMYDVSTAMTNLTGVAGSSWPRVLAFSIMAMPAVWAVAFSITTARRLLRHR</sequence>
<feature type="domain" description="CAAX prenyl protease 2/Lysostaphin resistance protein A-like" evidence="2">
    <location>
        <begin position="176"/>
        <end position="263"/>
    </location>
</feature>
<organism evidence="3 4">
    <name type="scientific">Bifidobacterium callitrichos DSM 23973</name>
    <dbReference type="NCBI Taxonomy" id="1437609"/>
    <lineage>
        <taxon>Bacteria</taxon>
        <taxon>Bacillati</taxon>
        <taxon>Actinomycetota</taxon>
        <taxon>Actinomycetes</taxon>
        <taxon>Bifidobacteriales</taxon>
        <taxon>Bifidobacteriaceae</taxon>
        <taxon>Bifidobacterium</taxon>
    </lineage>
</organism>
<evidence type="ECO:0000313" key="4">
    <source>
        <dbReference type="Proteomes" id="UP000029072"/>
    </source>
</evidence>
<comment type="caution">
    <text evidence="3">The sequence shown here is derived from an EMBL/GenBank/DDBJ whole genome shotgun (WGS) entry which is preliminary data.</text>
</comment>
<accession>A0A086ZZF2</accession>